<name>A0A1I2ETP9_9BACT</name>
<evidence type="ECO:0000256" key="12">
    <source>
        <dbReference type="HAMAP-Rule" id="MF_00983"/>
    </source>
</evidence>
<protein>
    <recommendedName>
        <fullName evidence="12">Replication restart protein PriA</fullName>
    </recommendedName>
    <alternativeName>
        <fullName evidence="12">ATP-dependent DNA helicase PriA</fullName>
        <ecNumber evidence="12">5.6.2.4</ecNumber>
    </alternativeName>
    <alternativeName>
        <fullName evidence="12">DNA 3'-5' helicase PriA</fullName>
    </alternativeName>
</protein>
<gene>
    <name evidence="12" type="primary">priA</name>
    <name evidence="15" type="ORF">SAMN04488541_10117</name>
</gene>
<evidence type="ECO:0000256" key="10">
    <source>
        <dbReference type="ARBA" id="ARBA00023235"/>
    </source>
</evidence>
<keyword evidence="8 12" id="KW-0067">ATP-binding</keyword>
<dbReference type="InterPro" id="IPR014001">
    <property type="entry name" value="Helicase_ATP-bd"/>
</dbReference>
<evidence type="ECO:0000256" key="7">
    <source>
        <dbReference type="ARBA" id="ARBA00022833"/>
    </source>
</evidence>
<evidence type="ECO:0000259" key="13">
    <source>
        <dbReference type="PROSITE" id="PS51192"/>
    </source>
</evidence>
<evidence type="ECO:0000256" key="2">
    <source>
        <dbReference type="ARBA" id="ARBA00022705"/>
    </source>
</evidence>
<evidence type="ECO:0000256" key="9">
    <source>
        <dbReference type="ARBA" id="ARBA00023125"/>
    </source>
</evidence>
<feature type="binding site" evidence="12">
    <location>
        <position position="560"/>
    </location>
    <ligand>
        <name>Zn(2+)</name>
        <dbReference type="ChEBI" id="CHEBI:29105"/>
        <label>1</label>
    </ligand>
</feature>
<dbReference type="InterPro" id="IPR005259">
    <property type="entry name" value="PriA"/>
</dbReference>
<dbReference type="InterPro" id="IPR011545">
    <property type="entry name" value="DEAD/DEAH_box_helicase_dom"/>
</dbReference>
<dbReference type="GO" id="GO:0006270">
    <property type="term" value="P:DNA replication initiation"/>
    <property type="evidence" value="ECO:0007669"/>
    <property type="project" value="TreeGrafter"/>
</dbReference>
<evidence type="ECO:0000259" key="14">
    <source>
        <dbReference type="PROSITE" id="PS51194"/>
    </source>
</evidence>
<dbReference type="FunFam" id="3.40.50.300:FF:000489">
    <property type="entry name" value="Primosome assembly protein PriA"/>
    <property type="match status" value="1"/>
</dbReference>
<dbReference type="InterPro" id="IPR001650">
    <property type="entry name" value="Helicase_C-like"/>
</dbReference>
<keyword evidence="5 12" id="KW-0378">Hydrolase</keyword>
<feature type="binding site" evidence="12">
    <location>
        <position position="572"/>
    </location>
    <ligand>
        <name>Zn(2+)</name>
        <dbReference type="ChEBI" id="CHEBI:29105"/>
        <label>2</label>
    </ligand>
</feature>
<comment type="cofactor">
    <cofactor evidence="12">
        <name>Zn(2+)</name>
        <dbReference type="ChEBI" id="CHEBI:29105"/>
    </cofactor>
    <text evidence="12">Binds 2 zinc ions per subunit.</text>
</comment>
<dbReference type="Proteomes" id="UP000199513">
    <property type="component" value="Unassembled WGS sequence"/>
</dbReference>
<dbReference type="GO" id="GO:0006302">
    <property type="term" value="P:double-strand break repair"/>
    <property type="evidence" value="ECO:0007669"/>
    <property type="project" value="InterPro"/>
</dbReference>
<dbReference type="Pfam" id="PF17764">
    <property type="entry name" value="PriA_3primeBD"/>
    <property type="match status" value="1"/>
</dbReference>
<feature type="binding site" evidence="12">
    <location>
        <position position="590"/>
    </location>
    <ligand>
        <name>Zn(2+)</name>
        <dbReference type="ChEBI" id="CHEBI:29105"/>
        <label>2</label>
    </ligand>
</feature>
<dbReference type="Gene3D" id="3.40.50.300">
    <property type="entry name" value="P-loop containing nucleotide triphosphate hydrolases"/>
    <property type="match status" value="2"/>
</dbReference>
<keyword evidence="4 12" id="KW-0547">Nucleotide-binding</keyword>
<dbReference type="SUPFAM" id="SSF52540">
    <property type="entry name" value="P-loop containing nucleoside triphosphate hydrolases"/>
    <property type="match status" value="2"/>
</dbReference>
<evidence type="ECO:0000313" key="15">
    <source>
        <dbReference type="EMBL" id="SFE95701.1"/>
    </source>
</evidence>
<sequence>MLFKEEHISEETLSAEKNIKEGKKNTFFADVILPVPVEGRFTYRIPAELSEKVQEGARVVVNFGKRRVLTGIVMRVHQEAPQNRQAKYILELLDEQPLVNASQLRFWEWIADYYMCYLGEVMNVALPSGLKLSSLSKVQFNPSFVALQAQYQIPLSAKEQILIDNLVGDNALTFEQIANLLNVKNVYPIIKSLLFKEAIIVFEELKEKYKPKIVKKIRLTKHYLIDIDKLTELLDALALQKRNFSKQQDVILKYLAEIPADAPIATHQQGLPKSAFVKVGISESSLHALIKKGVFEEFEEIVSRFEEYDTLPLKSITLTDYQQEIVSQIEKSFQEKQTVLLHGITGSGKTEMYIDLINKTLDRGQQVLFLLPEIALTTQIVSRLKKVFGAKLGVYHSRFSDNERVEIWKGVWENRFPIVAGVRSSIFLPFNNLGLIIVDEEHDPSYKQYDPAPRYNARDTALILAHIHQAKVLLGSATPSLESYYQAQQGKYGFIKADKRFGDAQLPEIQLVNMSIERKQKTLKYNFSSLMLQAIEENVQKKEQTILFQNRRGFAPHLTCQECSWIPTCINCAVSLTFHLASNELRCHYCGYRESPPASCLNCGSTKIKTVGFGTEKIEDELKLIYPEIVVQRMDLDTTRSKYSYQTIIDDFANQSIDVLVGTQMVTKGLDFDHVSLVGIFDIDRLIHFPDFRSHERTFQLLTQVSGRAGRKDKKGIVLIQTAKPQHPLLQRVISHDYEGFYQDEIAEREKHFYPPFSRVINITVKADEQSLSIEAATELTQKLKAVLGEGRVLGPVPALIEKIRNQYLQNVMIKLERDKINLKAVKQLIKEQTIGLTSNRRYKTLHIVPDVDPM</sequence>
<evidence type="ECO:0000256" key="11">
    <source>
        <dbReference type="ARBA" id="ARBA00048988"/>
    </source>
</evidence>
<dbReference type="FunFam" id="3.40.1440.60:FF:000001">
    <property type="entry name" value="Primosomal protein N"/>
    <property type="match status" value="1"/>
</dbReference>
<dbReference type="GO" id="GO:1990077">
    <property type="term" value="C:primosome complex"/>
    <property type="evidence" value="ECO:0007669"/>
    <property type="project" value="UniProtKB-UniRule"/>
</dbReference>
<comment type="similarity">
    <text evidence="12">Belongs to the helicase family. PriA subfamily.</text>
</comment>
<dbReference type="InterPro" id="IPR042115">
    <property type="entry name" value="PriA_3primeBD_sf"/>
</dbReference>
<feature type="binding site" evidence="12">
    <location>
        <position position="563"/>
    </location>
    <ligand>
        <name>Zn(2+)</name>
        <dbReference type="ChEBI" id="CHEBI:29105"/>
        <label>1</label>
    </ligand>
</feature>
<dbReference type="Pfam" id="PF18319">
    <property type="entry name" value="Zn_ribbon_PriA"/>
    <property type="match status" value="1"/>
</dbReference>
<evidence type="ECO:0000256" key="3">
    <source>
        <dbReference type="ARBA" id="ARBA00022723"/>
    </source>
</evidence>
<dbReference type="NCBIfam" id="TIGR00595">
    <property type="entry name" value="priA"/>
    <property type="match status" value="1"/>
</dbReference>
<feature type="binding site" evidence="12">
    <location>
        <position position="600"/>
    </location>
    <ligand>
        <name>Zn(2+)</name>
        <dbReference type="ChEBI" id="CHEBI:29105"/>
        <label>1</label>
    </ligand>
</feature>
<organism evidence="15 16">
    <name type="scientific">Thermoflexibacter ruber</name>
    <dbReference type="NCBI Taxonomy" id="1003"/>
    <lineage>
        <taxon>Bacteria</taxon>
        <taxon>Pseudomonadati</taxon>
        <taxon>Bacteroidota</taxon>
        <taxon>Cytophagia</taxon>
        <taxon>Cytophagales</taxon>
        <taxon>Thermoflexibacteraceae</taxon>
        <taxon>Thermoflexibacter</taxon>
    </lineage>
</organism>
<dbReference type="InterPro" id="IPR041236">
    <property type="entry name" value="PriA_C"/>
</dbReference>
<evidence type="ECO:0000313" key="16">
    <source>
        <dbReference type="Proteomes" id="UP000199513"/>
    </source>
</evidence>
<dbReference type="Pfam" id="PF00271">
    <property type="entry name" value="Helicase_C"/>
    <property type="match status" value="1"/>
</dbReference>
<comment type="catalytic activity">
    <reaction evidence="12">
        <text>Couples ATP hydrolysis with the unwinding of duplex DNA by translocating in the 3'-5' direction.</text>
        <dbReference type="EC" id="5.6.2.4"/>
    </reaction>
</comment>
<dbReference type="CDD" id="cd18804">
    <property type="entry name" value="SF2_C_priA"/>
    <property type="match status" value="1"/>
</dbReference>
<dbReference type="SMART" id="SM00490">
    <property type="entry name" value="HELICc"/>
    <property type="match status" value="1"/>
</dbReference>
<dbReference type="AlphaFoldDB" id="A0A1I2ETP9"/>
<feature type="binding site" evidence="12">
    <location>
        <position position="569"/>
    </location>
    <ligand>
        <name>Zn(2+)</name>
        <dbReference type="ChEBI" id="CHEBI:29105"/>
        <label>2</label>
    </ligand>
</feature>
<dbReference type="CDD" id="cd17929">
    <property type="entry name" value="DEXHc_priA"/>
    <property type="match status" value="1"/>
</dbReference>
<keyword evidence="10 12" id="KW-0413">Isomerase</keyword>
<feature type="domain" description="Helicase ATP-binding" evidence="13">
    <location>
        <begin position="330"/>
        <end position="497"/>
    </location>
</feature>
<reference evidence="15 16" key="1">
    <citation type="submission" date="2016-10" db="EMBL/GenBank/DDBJ databases">
        <authorList>
            <person name="de Groot N.N."/>
        </authorList>
    </citation>
    <scope>NUCLEOTIDE SEQUENCE [LARGE SCALE GENOMIC DNA]</scope>
    <source>
        <strain>GEY</strain>
        <strain evidence="16">DSM 9560</strain>
    </source>
</reference>
<dbReference type="GO" id="GO:0008270">
    <property type="term" value="F:zinc ion binding"/>
    <property type="evidence" value="ECO:0007669"/>
    <property type="project" value="UniProtKB-UniRule"/>
</dbReference>
<keyword evidence="3 12" id="KW-0479">Metal-binding</keyword>
<dbReference type="EC" id="5.6.2.4" evidence="12"/>
<dbReference type="PROSITE" id="PS51194">
    <property type="entry name" value="HELICASE_CTER"/>
    <property type="match status" value="1"/>
</dbReference>
<dbReference type="EMBL" id="FONY01000011">
    <property type="protein sequence ID" value="SFE95701.1"/>
    <property type="molecule type" value="Genomic_DNA"/>
</dbReference>
<evidence type="ECO:0000256" key="5">
    <source>
        <dbReference type="ARBA" id="ARBA00022801"/>
    </source>
</evidence>
<dbReference type="InterPro" id="IPR041222">
    <property type="entry name" value="PriA_3primeBD"/>
</dbReference>
<feature type="binding site" evidence="12">
    <location>
        <position position="587"/>
    </location>
    <ligand>
        <name>Zn(2+)</name>
        <dbReference type="ChEBI" id="CHEBI:29105"/>
        <label>2</label>
    </ligand>
</feature>
<accession>A0A1I2ETP9</accession>
<dbReference type="Gene3D" id="3.40.1440.60">
    <property type="entry name" value="PriA, 3(prime) DNA-binding domain"/>
    <property type="match status" value="1"/>
</dbReference>
<keyword evidence="9 12" id="KW-0238">DNA-binding</keyword>
<dbReference type="GO" id="GO:0016887">
    <property type="term" value="F:ATP hydrolysis activity"/>
    <property type="evidence" value="ECO:0007669"/>
    <property type="project" value="RHEA"/>
</dbReference>
<dbReference type="RefSeq" id="WP_317039438.1">
    <property type="nucleotide sequence ID" value="NZ_FONY01000011.1"/>
</dbReference>
<dbReference type="GO" id="GO:0043138">
    <property type="term" value="F:3'-5' DNA helicase activity"/>
    <property type="evidence" value="ECO:0007669"/>
    <property type="project" value="UniProtKB-EC"/>
</dbReference>
<dbReference type="InterPro" id="IPR040498">
    <property type="entry name" value="PriA_CRR"/>
</dbReference>
<dbReference type="PROSITE" id="PS51192">
    <property type="entry name" value="HELICASE_ATP_BIND_1"/>
    <property type="match status" value="1"/>
</dbReference>
<dbReference type="GO" id="GO:0005524">
    <property type="term" value="F:ATP binding"/>
    <property type="evidence" value="ECO:0007669"/>
    <property type="project" value="UniProtKB-UniRule"/>
</dbReference>
<keyword evidence="6 12" id="KW-0347">Helicase</keyword>
<comment type="function">
    <text evidence="12">Initiates the restart of stalled replication forks, which reloads the replicative helicase on sites other than the origin of replication. Recognizes and binds to abandoned replication forks and remodels them to uncover a helicase loading site. Promotes assembly of the primosome at these replication forks.</text>
</comment>
<dbReference type="Pfam" id="PF18074">
    <property type="entry name" value="PriA_C"/>
    <property type="match status" value="1"/>
</dbReference>
<dbReference type="GO" id="GO:0003677">
    <property type="term" value="F:DNA binding"/>
    <property type="evidence" value="ECO:0007669"/>
    <property type="project" value="UniProtKB-UniRule"/>
</dbReference>
<keyword evidence="1 12" id="KW-0639">Primosome</keyword>
<evidence type="ECO:0000256" key="4">
    <source>
        <dbReference type="ARBA" id="ARBA00022741"/>
    </source>
</evidence>
<dbReference type="HAMAP" id="MF_00983">
    <property type="entry name" value="PriA"/>
    <property type="match status" value="1"/>
</dbReference>
<comment type="catalytic activity">
    <reaction evidence="11 12">
        <text>ATP + H2O = ADP + phosphate + H(+)</text>
        <dbReference type="Rhea" id="RHEA:13065"/>
        <dbReference type="ChEBI" id="CHEBI:15377"/>
        <dbReference type="ChEBI" id="CHEBI:15378"/>
        <dbReference type="ChEBI" id="CHEBI:30616"/>
        <dbReference type="ChEBI" id="CHEBI:43474"/>
        <dbReference type="ChEBI" id="CHEBI:456216"/>
        <dbReference type="EC" id="5.6.2.4"/>
    </reaction>
</comment>
<evidence type="ECO:0000256" key="6">
    <source>
        <dbReference type="ARBA" id="ARBA00022806"/>
    </source>
</evidence>
<dbReference type="GO" id="GO:0006269">
    <property type="term" value="P:DNA replication, synthesis of primer"/>
    <property type="evidence" value="ECO:0007669"/>
    <property type="project" value="UniProtKB-KW"/>
</dbReference>
<keyword evidence="16" id="KW-1185">Reference proteome</keyword>
<evidence type="ECO:0000256" key="1">
    <source>
        <dbReference type="ARBA" id="ARBA00022515"/>
    </source>
</evidence>
<dbReference type="PANTHER" id="PTHR30580">
    <property type="entry name" value="PRIMOSOMAL PROTEIN N"/>
    <property type="match status" value="1"/>
</dbReference>
<keyword evidence="2 12" id="KW-0235">DNA replication</keyword>
<feature type="binding site" evidence="12">
    <location>
        <position position="603"/>
    </location>
    <ligand>
        <name>Zn(2+)</name>
        <dbReference type="ChEBI" id="CHEBI:29105"/>
        <label>1</label>
    </ligand>
</feature>
<dbReference type="GO" id="GO:0006310">
    <property type="term" value="P:DNA recombination"/>
    <property type="evidence" value="ECO:0007669"/>
    <property type="project" value="InterPro"/>
</dbReference>
<feature type="domain" description="Helicase C-terminal" evidence="14">
    <location>
        <begin position="584"/>
        <end position="754"/>
    </location>
</feature>
<dbReference type="STRING" id="1003.SAMN04488541_10117"/>
<dbReference type="PANTHER" id="PTHR30580:SF0">
    <property type="entry name" value="PRIMOSOMAL PROTEIN N"/>
    <property type="match status" value="1"/>
</dbReference>
<evidence type="ECO:0000256" key="8">
    <source>
        <dbReference type="ARBA" id="ARBA00022840"/>
    </source>
</evidence>
<proteinExistence type="inferred from homology"/>
<dbReference type="SMART" id="SM00487">
    <property type="entry name" value="DEXDc"/>
    <property type="match status" value="1"/>
</dbReference>
<dbReference type="InterPro" id="IPR027417">
    <property type="entry name" value="P-loop_NTPase"/>
</dbReference>
<keyword evidence="7 12" id="KW-0862">Zinc</keyword>
<comment type="subunit">
    <text evidence="12">Component of the replication restart primosome.</text>
</comment>
<dbReference type="Pfam" id="PF00270">
    <property type="entry name" value="DEAD"/>
    <property type="match status" value="1"/>
</dbReference>